<dbReference type="OrthoDB" id="6045352at2759"/>
<gene>
    <name evidence="3 4" type="primary">LOC106053989</name>
</gene>
<proteinExistence type="predicted"/>
<protein>
    <submittedName>
        <fullName evidence="3 4">Uncharacterized protein LOC106053989 isoform X1</fullName>
    </submittedName>
</protein>
<organism evidence="2 4">
    <name type="scientific">Biomphalaria glabrata</name>
    <name type="common">Bloodfluke planorb</name>
    <name type="synonym">Freshwater snail</name>
    <dbReference type="NCBI Taxonomy" id="6526"/>
    <lineage>
        <taxon>Eukaryota</taxon>
        <taxon>Metazoa</taxon>
        <taxon>Spiralia</taxon>
        <taxon>Lophotrochozoa</taxon>
        <taxon>Mollusca</taxon>
        <taxon>Gastropoda</taxon>
        <taxon>Heterobranchia</taxon>
        <taxon>Euthyneura</taxon>
        <taxon>Panpulmonata</taxon>
        <taxon>Hygrophila</taxon>
        <taxon>Lymnaeoidea</taxon>
        <taxon>Planorbidae</taxon>
        <taxon>Biomphalaria</taxon>
    </lineage>
</organism>
<evidence type="ECO:0000313" key="4">
    <source>
        <dbReference type="RefSeq" id="XP_055898144.1"/>
    </source>
</evidence>
<keyword evidence="1" id="KW-0175">Coiled coil</keyword>
<dbReference type="GeneID" id="106053989"/>
<evidence type="ECO:0000313" key="3">
    <source>
        <dbReference type="RefSeq" id="XP_055898143.1"/>
    </source>
</evidence>
<sequence>MRPYQEVSDIVLQLQGLEELKNFFTNVFDEINLIKIKGELWIEEKETSTFLEVKDYLREKTSEILQKCIFVTKNKIDSSAALKSQELKKIENVVEDQQSTMDQMDEKRKAMFSTSESGNTNQWNDLQKAIHERFDKLKEDINARQQVVSICMSQLQTRCDSLLKEQNNEKERSKNQEMKIEQMWQIQKDFNSRLEEILKTQELLGKLADTTIGKLADLDLTSKRDHNYAFEGTSFSEEFHCQATGQSDVQCNKYCLHIIGQHEQQISDAGETDHRKYLKECSRNPGHTKFTPVNAFGLYHLPEGHRDKDLYDLIKAASDLTVKVSVTMTSQHRPEFWPNTETPYVLYNMRGTKQLRTGTGYVNFVEKLTNESCPCDGLNQVWWKITMWTATNLIFDDIEAKKTTLRFFYDHKHSPEIELKVFPIYSSHDVARDICWIQFDTCDRFIAERLQRAITLYNACKKVNNKYAPSSEMNKLIFIVSHPHGCYKQVSIGHWNDKFKMGCGFKLAHTAGTCQGSAGARVHCVGNDDLWVYSGRSKSGLQYSCS</sequence>
<feature type="coiled-coil region" evidence="1">
    <location>
        <begin position="152"/>
        <end position="183"/>
    </location>
</feature>
<name>A0A9W3BFD8_BIOGL</name>
<dbReference type="Proteomes" id="UP001165740">
    <property type="component" value="Chromosome 9"/>
</dbReference>
<evidence type="ECO:0000313" key="2">
    <source>
        <dbReference type="Proteomes" id="UP001165740"/>
    </source>
</evidence>
<accession>A0A9W3BFD8</accession>
<dbReference type="RefSeq" id="XP_055898143.1">
    <property type="nucleotide sequence ID" value="XM_056042168.1"/>
</dbReference>
<dbReference type="RefSeq" id="XP_055898144.1">
    <property type="nucleotide sequence ID" value="XM_056042169.1"/>
</dbReference>
<reference evidence="3 4" key="1">
    <citation type="submission" date="2025-04" db="UniProtKB">
        <authorList>
            <consortium name="RefSeq"/>
        </authorList>
    </citation>
    <scope>IDENTIFICATION</scope>
</reference>
<dbReference type="AlphaFoldDB" id="A0A9W3BFD8"/>
<keyword evidence="2" id="KW-1185">Reference proteome</keyword>
<evidence type="ECO:0000256" key="1">
    <source>
        <dbReference type="SAM" id="Coils"/>
    </source>
</evidence>